<dbReference type="EMBL" id="CAEZUR010000099">
    <property type="protein sequence ID" value="CAB4614663.1"/>
    <property type="molecule type" value="Genomic_DNA"/>
</dbReference>
<evidence type="ECO:0000256" key="3">
    <source>
        <dbReference type="ARBA" id="ARBA00023235"/>
    </source>
</evidence>
<accession>A0A6J6HQ48</accession>
<dbReference type="PROSITE" id="PS51463">
    <property type="entry name" value="P_GLUCOSE_ISOMERASE_3"/>
    <property type="match status" value="1"/>
</dbReference>
<dbReference type="Pfam" id="PF00342">
    <property type="entry name" value="PGI"/>
    <property type="match status" value="1"/>
</dbReference>
<sequence>MTIAVATNGRTKTAVSSCLQDLLNDSVASRIAAKDFTLWGKEAEAESSIRLGWVTSALDSENLVSDILDLKNYFNGRGIDRFVLCGMGGSSLAPEVITKTAGVALVVLDSTNPEQVAKALGGDLTKTAVIVSSKSGSTVETDSQKRLFEAAFTNAGIDKTDRIVIVTDPGSPMEIAAKADGYRVFSADPTVGGRYSALTAFGLVPSGLAGADIARLLSDAKEVMPSLASNEDTNPALILGAALARTAYAEKFADKIVIVEDGTEIQGFGDWAEQLIAESTGKLGKGILPVVVSKSANELSSPTGDTVIVRVVANAATAGVNEIAVSGSLGGQFLLWEYATVIASRLIGVNPFDQPDVESAKIAARGMLEGRVAESEADFVAQDIEVRALGFDLKDSKSIPEAIAALLENLADDGYLSVHAYLDREGFPEANEIRDAIARRTNRPTTFGWAPRFLHSTGQYHKGGPAQGVYLQLISRAEADLSVPGRDFTLGELIGSQASGDAKVLADHGRPVLTLTLNDVSAGLKTISESI</sequence>
<keyword evidence="2" id="KW-0324">Glycolysis</keyword>
<organism evidence="4">
    <name type="scientific">freshwater metagenome</name>
    <dbReference type="NCBI Taxonomy" id="449393"/>
    <lineage>
        <taxon>unclassified sequences</taxon>
        <taxon>metagenomes</taxon>
        <taxon>ecological metagenomes</taxon>
    </lineage>
</organism>
<dbReference type="GO" id="GO:0006096">
    <property type="term" value="P:glycolytic process"/>
    <property type="evidence" value="ECO:0007669"/>
    <property type="project" value="UniProtKB-KW"/>
</dbReference>
<dbReference type="GO" id="GO:0006094">
    <property type="term" value="P:gluconeogenesis"/>
    <property type="evidence" value="ECO:0007669"/>
    <property type="project" value="UniProtKB-KW"/>
</dbReference>
<dbReference type="SUPFAM" id="SSF53697">
    <property type="entry name" value="SIS domain"/>
    <property type="match status" value="1"/>
</dbReference>
<dbReference type="GO" id="GO:0005829">
    <property type="term" value="C:cytosol"/>
    <property type="evidence" value="ECO:0007669"/>
    <property type="project" value="TreeGrafter"/>
</dbReference>
<dbReference type="GO" id="GO:0051156">
    <property type="term" value="P:glucose 6-phosphate metabolic process"/>
    <property type="evidence" value="ECO:0007669"/>
    <property type="project" value="TreeGrafter"/>
</dbReference>
<evidence type="ECO:0000256" key="1">
    <source>
        <dbReference type="ARBA" id="ARBA00022432"/>
    </source>
</evidence>
<name>A0A6J6HQ48_9ZZZZ</name>
<dbReference type="GO" id="GO:0097367">
    <property type="term" value="F:carbohydrate derivative binding"/>
    <property type="evidence" value="ECO:0007669"/>
    <property type="project" value="InterPro"/>
</dbReference>
<dbReference type="InterPro" id="IPR001672">
    <property type="entry name" value="G6P_Isomerase"/>
</dbReference>
<dbReference type="PANTHER" id="PTHR11469:SF1">
    <property type="entry name" value="GLUCOSE-6-PHOSPHATE ISOMERASE"/>
    <property type="match status" value="1"/>
</dbReference>
<evidence type="ECO:0000313" key="4">
    <source>
        <dbReference type="EMBL" id="CAB4614663.1"/>
    </source>
</evidence>
<dbReference type="GO" id="GO:0004347">
    <property type="term" value="F:glucose-6-phosphate isomerase activity"/>
    <property type="evidence" value="ECO:0007669"/>
    <property type="project" value="InterPro"/>
</dbReference>
<reference evidence="4" key="1">
    <citation type="submission" date="2020-05" db="EMBL/GenBank/DDBJ databases">
        <authorList>
            <person name="Chiriac C."/>
            <person name="Salcher M."/>
            <person name="Ghai R."/>
            <person name="Kavagutti S V."/>
        </authorList>
    </citation>
    <scope>NUCLEOTIDE SEQUENCE</scope>
</reference>
<keyword evidence="3" id="KW-0413">Isomerase</keyword>
<dbReference type="PANTHER" id="PTHR11469">
    <property type="entry name" value="GLUCOSE-6-PHOSPHATE ISOMERASE"/>
    <property type="match status" value="1"/>
</dbReference>
<dbReference type="InterPro" id="IPR046348">
    <property type="entry name" value="SIS_dom_sf"/>
</dbReference>
<gene>
    <name evidence="4" type="ORF">UFOPK1843_01043</name>
</gene>
<proteinExistence type="predicted"/>
<dbReference type="AlphaFoldDB" id="A0A6J6HQ48"/>
<dbReference type="GO" id="GO:0048029">
    <property type="term" value="F:monosaccharide binding"/>
    <property type="evidence" value="ECO:0007669"/>
    <property type="project" value="TreeGrafter"/>
</dbReference>
<dbReference type="PRINTS" id="PR00662">
    <property type="entry name" value="G6PISOMERASE"/>
</dbReference>
<evidence type="ECO:0000256" key="2">
    <source>
        <dbReference type="ARBA" id="ARBA00023152"/>
    </source>
</evidence>
<dbReference type="Gene3D" id="3.40.50.10490">
    <property type="entry name" value="Glucose-6-phosphate isomerase like protein, domain 1"/>
    <property type="match status" value="3"/>
</dbReference>
<keyword evidence="1" id="KW-0312">Gluconeogenesis</keyword>
<protein>
    <submittedName>
        <fullName evidence="4">Unannotated protein</fullName>
    </submittedName>
</protein>